<gene>
    <name evidence="8" type="ORF">TCM_040652</name>
</gene>
<keyword evidence="5" id="KW-0378">Hydrolase</keyword>
<dbReference type="Gramene" id="EOY32634">
    <property type="protein sequence ID" value="EOY32634"/>
    <property type="gene ID" value="TCM_040652"/>
</dbReference>
<dbReference type="GO" id="GO:0016787">
    <property type="term" value="F:hydrolase activity"/>
    <property type="evidence" value="ECO:0007669"/>
    <property type="project" value="UniProtKB-KW"/>
</dbReference>
<accession>A0A061GZ87</accession>
<keyword evidence="9" id="KW-1185">Reference proteome</keyword>
<evidence type="ECO:0000256" key="6">
    <source>
        <dbReference type="ARBA" id="ARBA00022918"/>
    </source>
</evidence>
<dbReference type="PANTHER" id="PTHR34072">
    <property type="entry name" value="ENZYMATIC POLYPROTEIN-RELATED"/>
    <property type="match status" value="1"/>
</dbReference>
<evidence type="ECO:0000313" key="9">
    <source>
        <dbReference type="Proteomes" id="UP000026915"/>
    </source>
</evidence>
<evidence type="ECO:0000256" key="5">
    <source>
        <dbReference type="ARBA" id="ARBA00022801"/>
    </source>
</evidence>
<dbReference type="PANTHER" id="PTHR34072:SF57">
    <property type="entry name" value="RNA-DIRECTED DNA POLYMERASE"/>
    <property type="match status" value="1"/>
</dbReference>
<dbReference type="InterPro" id="IPR041373">
    <property type="entry name" value="RT_RNaseH"/>
</dbReference>
<dbReference type="Gene3D" id="3.30.70.270">
    <property type="match status" value="1"/>
</dbReference>
<feature type="domain" description="Reverse transcriptase RNase H-like" evidence="7">
    <location>
        <begin position="286"/>
        <end position="389"/>
    </location>
</feature>
<dbReference type="EMBL" id="CM001887">
    <property type="protein sequence ID" value="EOY32634.1"/>
    <property type="molecule type" value="Genomic_DNA"/>
</dbReference>
<evidence type="ECO:0000256" key="1">
    <source>
        <dbReference type="ARBA" id="ARBA00022679"/>
    </source>
</evidence>
<dbReference type="OMA" id="EIFEESH"/>
<keyword evidence="6" id="KW-0695">RNA-directed DNA polymerase</keyword>
<dbReference type="eggNOG" id="KOG0017">
    <property type="taxonomic scope" value="Eukaryota"/>
</dbReference>
<keyword evidence="2" id="KW-0548">Nucleotidyltransferase</keyword>
<evidence type="ECO:0000256" key="3">
    <source>
        <dbReference type="ARBA" id="ARBA00022722"/>
    </source>
</evidence>
<protein>
    <recommendedName>
        <fullName evidence="7">Reverse transcriptase RNase H-like domain-containing protein</fullName>
    </recommendedName>
</protein>
<dbReference type="AlphaFoldDB" id="A0A061GZ87"/>
<organism evidence="8 9">
    <name type="scientific">Theobroma cacao</name>
    <name type="common">Cacao</name>
    <name type="synonym">Cocoa</name>
    <dbReference type="NCBI Taxonomy" id="3641"/>
    <lineage>
        <taxon>Eukaryota</taxon>
        <taxon>Viridiplantae</taxon>
        <taxon>Streptophyta</taxon>
        <taxon>Embryophyta</taxon>
        <taxon>Tracheophyta</taxon>
        <taxon>Spermatophyta</taxon>
        <taxon>Magnoliopsida</taxon>
        <taxon>eudicotyledons</taxon>
        <taxon>Gunneridae</taxon>
        <taxon>Pentapetalae</taxon>
        <taxon>rosids</taxon>
        <taxon>malvids</taxon>
        <taxon>Malvales</taxon>
        <taxon>Malvaceae</taxon>
        <taxon>Byttnerioideae</taxon>
        <taxon>Theobroma</taxon>
    </lineage>
</organism>
<sequence length="511" mass="59833">MFQTLVQFGGLPNDNPNAYISNFLEISDTFKHNGVMDDAIRLYAFYFAKALSDLETSINMMPQSIYKKLGEIEPTIVALQLVNNTITYLRNIIEDVLVKVDKFIFLVDFIVLDIREVSIADRVAREIFEESHSINPLKGKPSIEEPSNLEVKPLPNHLRYAYMEGMHGLRKLNKSMRKDHFPLSFIDQIVDWLTGKKFTISWIVTLQRCMMAMFSNVVEHSVEVFMDDFSAFGNNFDDCLLNLDRFLRRHEEINLDVPFKFDDACHAAFIELKKRLISVPILVVPDWSLPFELMCDASDYAIGAVPGQRKYKMFHSIYYDSKILIETQIHYTTIVKELLVIVYAFDKFCSYLIHMKVVAYTNHSVIKYLIAKKDTKPRLIMWILLLQKFDLKIKDRKGTENQVAYHLSSLENDNHGRDSILINENFPDEQLLFVGQKKIPWYADYVNYIVSKLFPSNLNFHHKKKFIHDVIIFTWDEPFLFKQCADKMLRRCIPKEKVENILKHYHSLTYG</sequence>
<dbReference type="InterPro" id="IPR043502">
    <property type="entry name" value="DNA/RNA_pol_sf"/>
</dbReference>
<evidence type="ECO:0000256" key="2">
    <source>
        <dbReference type="ARBA" id="ARBA00022695"/>
    </source>
</evidence>
<dbReference type="HOGENOM" id="CLU_533643_0_0_1"/>
<dbReference type="SUPFAM" id="SSF56672">
    <property type="entry name" value="DNA/RNA polymerases"/>
    <property type="match status" value="1"/>
</dbReference>
<dbReference type="Pfam" id="PF17917">
    <property type="entry name" value="RT_RNaseH"/>
    <property type="match status" value="1"/>
</dbReference>
<dbReference type="GO" id="GO:0003964">
    <property type="term" value="F:RNA-directed DNA polymerase activity"/>
    <property type="evidence" value="ECO:0007669"/>
    <property type="project" value="UniProtKB-KW"/>
</dbReference>
<evidence type="ECO:0000259" key="7">
    <source>
        <dbReference type="Pfam" id="PF17917"/>
    </source>
</evidence>
<reference evidence="8 9" key="1">
    <citation type="journal article" date="2013" name="Genome Biol.">
        <title>The genome sequence of the most widely cultivated cacao type and its use to identify candidate genes regulating pod color.</title>
        <authorList>
            <person name="Motamayor J.C."/>
            <person name="Mockaitis K."/>
            <person name="Schmutz J."/>
            <person name="Haiminen N."/>
            <person name="Iii D.L."/>
            <person name="Cornejo O."/>
            <person name="Findley S.D."/>
            <person name="Zheng P."/>
            <person name="Utro F."/>
            <person name="Royaert S."/>
            <person name="Saski C."/>
            <person name="Jenkins J."/>
            <person name="Podicheti R."/>
            <person name="Zhao M."/>
            <person name="Scheffler B.E."/>
            <person name="Stack J.C."/>
            <person name="Feltus F.A."/>
            <person name="Mustiga G.M."/>
            <person name="Amores F."/>
            <person name="Phillips W."/>
            <person name="Marelli J.P."/>
            <person name="May G.D."/>
            <person name="Shapiro H."/>
            <person name="Ma J."/>
            <person name="Bustamante C.D."/>
            <person name="Schnell R.J."/>
            <person name="Main D."/>
            <person name="Gilbert D."/>
            <person name="Parida L."/>
            <person name="Kuhn D.N."/>
        </authorList>
    </citation>
    <scope>NUCLEOTIDE SEQUENCE [LARGE SCALE GENOMIC DNA]</scope>
    <source>
        <strain evidence="9">cv. Matina 1-6</strain>
    </source>
</reference>
<proteinExistence type="predicted"/>
<dbReference type="Proteomes" id="UP000026915">
    <property type="component" value="Chromosome 9"/>
</dbReference>
<dbReference type="InParanoid" id="A0A061GZ87"/>
<evidence type="ECO:0000256" key="4">
    <source>
        <dbReference type="ARBA" id="ARBA00022759"/>
    </source>
</evidence>
<dbReference type="GO" id="GO:0004519">
    <property type="term" value="F:endonuclease activity"/>
    <property type="evidence" value="ECO:0007669"/>
    <property type="project" value="UniProtKB-KW"/>
</dbReference>
<keyword evidence="1" id="KW-0808">Transferase</keyword>
<dbReference type="CDD" id="cd09274">
    <property type="entry name" value="RNase_HI_RT_Ty3"/>
    <property type="match status" value="1"/>
</dbReference>
<evidence type="ECO:0000313" key="8">
    <source>
        <dbReference type="EMBL" id="EOY32634.1"/>
    </source>
</evidence>
<name>A0A061GZ87_THECC</name>
<dbReference type="STRING" id="3641.A0A061GZ87"/>
<dbReference type="InterPro" id="IPR043128">
    <property type="entry name" value="Rev_trsase/Diguanyl_cyclase"/>
</dbReference>
<keyword evidence="3" id="KW-0540">Nuclease</keyword>
<keyword evidence="4" id="KW-0255">Endonuclease</keyword>